<evidence type="ECO:0000256" key="1">
    <source>
        <dbReference type="ARBA" id="ARBA00001561"/>
    </source>
</evidence>
<name>A0ABT6R9W7_9BACT</name>
<dbReference type="RefSeq" id="WP_282333468.1">
    <property type="nucleotide sequence ID" value="NZ_JASBRG010000003.1"/>
</dbReference>
<dbReference type="SMART" id="SM00646">
    <property type="entry name" value="Ami_3"/>
    <property type="match status" value="1"/>
</dbReference>
<dbReference type="EMBL" id="JASBRG010000003">
    <property type="protein sequence ID" value="MDI3319354.1"/>
    <property type="molecule type" value="Genomic_DNA"/>
</dbReference>
<dbReference type="InterPro" id="IPR002508">
    <property type="entry name" value="MurNAc-LAA_cat"/>
</dbReference>
<proteinExistence type="predicted"/>
<dbReference type="Pfam" id="PF01520">
    <property type="entry name" value="Amidase_3"/>
    <property type="match status" value="1"/>
</dbReference>
<dbReference type="EC" id="3.5.1.28" evidence="2"/>
<dbReference type="CDD" id="cd02696">
    <property type="entry name" value="MurNAc-LAA"/>
    <property type="match status" value="1"/>
</dbReference>
<dbReference type="PANTHER" id="PTHR30404">
    <property type="entry name" value="N-ACETYLMURAMOYL-L-ALANINE AMIDASE"/>
    <property type="match status" value="1"/>
</dbReference>
<evidence type="ECO:0000313" key="5">
    <source>
        <dbReference type="EMBL" id="MDI3319354.1"/>
    </source>
</evidence>
<organism evidence="5 6">
    <name type="scientific">Pinibacter soli</name>
    <dbReference type="NCBI Taxonomy" id="3044211"/>
    <lineage>
        <taxon>Bacteria</taxon>
        <taxon>Pseudomonadati</taxon>
        <taxon>Bacteroidota</taxon>
        <taxon>Chitinophagia</taxon>
        <taxon>Chitinophagales</taxon>
        <taxon>Chitinophagaceae</taxon>
        <taxon>Pinibacter</taxon>
    </lineage>
</organism>
<accession>A0ABT6R9W7</accession>
<reference evidence="5 6" key="1">
    <citation type="submission" date="2023-05" db="EMBL/GenBank/DDBJ databases">
        <title>Genome sequence of Pinibacter sp. MAH-24.</title>
        <authorList>
            <person name="Huq M.A."/>
        </authorList>
    </citation>
    <scope>NUCLEOTIDE SEQUENCE [LARGE SCALE GENOMIC DNA]</scope>
    <source>
        <strain evidence="5 6">MAH-24</strain>
    </source>
</reference>
<dbReference type="Proteomes" id="UP001226434">
    <property type="component" value="Unassembled WGS sequence"/>
</dbReference>
<dbReference type="InterPro" id="IPR050695">
    <property type="entry name" value="N-acetylmuramoyl_amidase_3"/>
</dbReference>
<dbReference type="GO" id="GO:0008745">
    <property type="term" value="F:N-acetylmuramoyl-L-alanine amidase activity"/>
    <property type="evidence" value="ECO:0007669"/>
    <property type="project" value="UniProtKB-EC"/>
</dbReference>
<protein>
    <recommendedName>
        <fullName evidence="2">N-acetylmuramoyl-L-alanine amidase</fullName>
        <ecNumber evidence="2">3.5.1.28</ecNumber>
    </recommendedName>
</protein>
<evidence type="ECO:0000313" key="6">
    <source>
        <dbReference type="Proteomes" id="UP001226434"/>
    </source>
</evidence>
<keyword evidence="6" id="KW-1185">Reference proteome</keyword>
<gene>
    <name evidence="5" type="ORF">QJ048_06195</name>
</gene>
<evidence type="ECO:0000256" key="3">
    <source>
        <dbReference type="ARBA" id="ARBA00022801"/>
    </source>
</evidence>
<dbReference type="Gene3D" id="3.40.630.40">
    <property type="entry name" value="Zn-dependent exopeptidases"/>
    <property type="match status" value="1"/>
</dbReference>
<evidence type="ECO:0000256" key="2">
    <source>
        <dbReference type="ARBA" id="ARBA00011901"/>
    </source>
</evidence>
<dbReference type="PANTHER" id="PTHR30404:SF0">
    <property type="entry name" value="N-ACETYLMURAMOYL-L-ALANINE AMIDASE AMIC"/>
    <property type="match status" value="1"/>
</dbReference>
<comment type="caution">
    <text evidence="5">The sequence shown here is derived from an EMBL/GenBank/DDBJ whole genome shotgun (WGS) entry which is preliminary data.</text>
</comment>
<feature type="domain" description="MurNAc-LAA" evidence="4">
    <location>
        <begin position="112"/>
        <end position="311"/>
    </location>
</feature>
<evidence type="ECO:0000259" key="4">
    <source>
        <dbReference type="SMART" id="SM00646"/>
    </source>
</evidence>
<comment type="catalytic activity">
    <reaction evidence="1">
        <text>Hydrolyzes the link between N-acetylmuramoyl residues and L-amino acid residues in certain cell-wall glycopeptides.</text>
        <dbReference type="EC" id="3.5.1.28"/>
    </reaction>
</comment>
<keyword evidence="3 5" id="KW-0378">Hydrolase</keyword>
<sequence length="316" mass="35563">MLKKLFFVVGIIGLYLSMVSLKKQTPATDQQQEPVTKKNTVRTLIIDPGHGGIDPGCHGLFSKEKEVALQISLKLGKAIQEEYPEMKIIFTRTTDILPGNFNNIGQSLRYRAELANKSKADLYLCIHCDAAGHAPGGWYEKRVIGHKPKTVYVGKGKHRKKKVVNEPIYESYYVENRVNGPSTYIWAADRSDIKSDNIDMSEEGGENVVDSLNVLDLNSPEARIRAQLYTKYFFKNSYTIASYVQEEFKKAGRNDKGVLQRNNKGIWVLQATGMPSILVETGYLTNKEEEKYLNSEDGQNEVVSNIVSALKRYTGN</sequence>
<dbReference type="SUPFAM" id="SSF53187">
    <property type="entry name" value="Zn-dependent exopeptidases"/>
    <property type="match status" value="1"/>
</dbReference>